<accession>A0A0F9DV94</accession>
<organism evidence="2">
    <name type="scientific">marine sediment metagenome</name>
    <dbReference type="NCBI Taxonomy" id="412755"/>
    <lineage>
        <taxon>unclassified sequences</taxon>
        <taxon>metagenomes</taxon>
        <taxon>ecological metagenomes</taxon>
    </lineage>
</organism>
<comment type="caution">
    <text evidence="2">The sequence shown here is derived from an EMBL/GenBank/DDBJ whole genome shotgun (WGS) entry which is preliminary data.</text>
</comment>
<keyword evidence="1" id="KW-0472">Membrane</keyword>
<evidence type="ECO:0008006" key="3">
    <source>
        <dbReference type="Google" id="ProtNLM"/>
    </source>
</evidence>
<proteinExistence type="predicted"/>
<protein>
    <recommendedName>
        <fullName evidence="3">Septum formation initiator</fullName>
    </recommendedName>
</protein>
<keyword evidence="1" id="KW-1133">Transmembrane helix</keyword>
<feature type="transmembrane region" description="Helical" evidence="1">
    <location>
        <begin position="20"/>
        <end position="39"/>
    </location>
</feature>
<gene>
    <name evidence="2" type="ORF">LCGC14_2152550</name>
</gene>
<reference evidence="2" key="1">
    <citation type="journal article" date="2015" name="Nature">
        <title>Complex archaea that bridge the gap between prokaryotes and eukaryotes.</title>
        <authorList>
            <person name="Spang A."/>
            <person name="Saw J.H."/>
            <person name="Jorgensen S.L."/>
            <person name="Zaremba-Niedzwiedzka K."/>
            <person name="Martijn J."/>
            <person name="Lind A.E."/>
            <person name="van Eijk R."/>
            <person name="Schleper C."/>
            <person name="Guy L."/>
            <person name="Ettema T.J."/>
        </authorList>
    </citation>
    <scope>NUCLEOTIDE SEQUENCE</scope>
</reference>
<evidence type="ECO:0000313" key="2">
    <source>
        <dbReference type="EMBL" id="KKL65679.1"/>
    </source>
</evidence>
<name>A0A0F9DV94_9ZZZZ</name>
<dbReference type="InterPro" id="IPR007060">
    <property type="entry name" value="FtsL/DivIC"/>
</dbReference>
<sequence>MASRQKVHRLRQRNLNSAKIQRYMIVFAVVSLALVWMSAPTLDLFKERGQNSILKERLFENKKGNKNLRADIKRLKTDPYIELKARSDLGLVKPNEIQYYVLTKKVKPKPKPKPKPKSWWQKTLDFIETTFSK</sequence>
<dbReference type="AlphaFoldDB" id="A0A0F9DV94"/>
<evidence type="ECO:0000256" key="1">
    <source>
        <dbReference type="SAM" id="Phobius"/>
    </source>
</evidence>
<dbReference type="Pfam" id="PF04977">
    <property type="entry name" value="DivIC"/>
    <property type="match status" value="1"/>
</dbReference>
<dbReference type="EMBL" id="LAZR01027456">
    <property type="protein sequence ID" value="KKL65679.1"/>
    <property type="molecule type" value="Genomic_DNA"/>
</dbReference>
<keyword evidence="1" id="KW-0812">Transmembrane</keyword>